<comment type="subcellular location">
    <subcellularLocation>
        <location evidence="4">Cytoplasm</location>
    </subcellularLocation>
</comment>
<keyword evidence="2 4" id="KW-0808">Transferase</keyword>
<name>A0A0H4T5E3_9EURY</name>
<dbReference type="Pfam" id="PF01467">
    <property type="entry name" value="CTP_transf_like"/>
    <property type="match status" value="1"/>
</dbReference>
<keyword evidence="4" id="KW-0662">Pyridine nucleotide biosynthesis</keyword>
<dbReference type="InterPro" id="IPR004821">
    <property type="entry name" value="Cyt_trans-like"/>
</dbReference>
<keyword evidence="4" id="KW-0547">Nucleotide-binding</keyword>
<dbReference type="InterPro" id="IPR006418">
    <property type="entry name" value="NMN_Atrans_arc"/>
</dbReference>
<comment type="similarity">
    <text evidence="1 4">Belongs to the archaeal NMN adenylyltransferase family.</text>
</comment>
<dbReference type="SUPFAM" id="SSF52374">
    <property type="entry name" value="Nucleotidylyl transferase"/>
    <property type="match status" value="1"/>
</dbReference>
<keyword evidence="3 4" id="KW-0548">Nucleotidyltransferase</keyword>
<evidence type="ECO:0000313" key="7">
    <source>
        <dbReference type="EMBL" id="AKQ01950.1"/>
    </source>
</evidence>
<evidence type="ECO:0000256" key="3">
    <source>
        <dbReference type="ARBA" id="ARBA00022695"/>
    </source>
</evidence>
<keyword evidence="4" id="KW-0067">ATP-binding</keyword>
<dbReference type="Gene3D" id="3.40.50.620">
    <property type="entry name" value="HUPs"/>
    <property type="match status" value="1"/>
</dbReference>
<evidence type="ECO:0000256" key="1">
    <source>
        <dbReference type="ARBA" id="ARBA00010124"/>
    </source>
</evidence>
<protein>
    <recommendedName>
        <fullName evidence="4 5">Nicotinamide-nucleotide adenylyltransferase</fullName>
        <ecNumber evidence="4 5">2.7.7.1</ecNumber>
    </recommendedName>
    <alternativeName>
        <fullName evidence="4">NAD(+) diphosphorylase</fullName>
    </alternativeName>
    <alternativeName>
        <fullName evidence="4">NAD(+) pyrophosphorylase</fullName>
    </alternativeName>
    <alternativeName>
        <fullName evidence="4">NMN adenylyltransferase</fullName>
    </alternativeName>
</protein>
<keyword evidence="4" id="KW-0963">Cytoplasm</keyword>
<dbReference type="GO" id="GO:0005524">
    <property type="term" value="F:ATP binding"/>
    <property type="evidence" value="ECO:0007669"/>
    <property type="project" value="UniProtKB-KW"/>
</dbReference>
<sequence length="182" mass="20859">MTRALFVGRFQPFHRGHLAMVKRILESSDEIIVGIGSAQYSHTGENPFTAGERYEMIKRSLDAEGIPNYHIVPIPDTHVHSVWVSHIRSLVPHFDVVYTNSDLVVRLFREHGVKVHSPRLVDRDRLSGTQVRQRILKGGDWESLVPAAVAEYIREIDGVERIRETYKYSTPYGTRENHTGEE</sequence>
<evidence type="ECO:0000256" key="2">
    <source>
        <dbReference type="ARBA" id="ARBA00022679"/>
    </source>
</evidence>
<dbReference type="GO" id="GO:0000309">
    <property type="term" value="F:nicotinamide-nucleotide adenylyltransferase activity"/>
    <property type="evidence" value="ECO:0007669"/>
    <property type="project" value="UniProtKB-UniRule"/>
</dbReference>
<dbReference type="InterPro" id="IPR014729">
    <property type="entry name" value="Rossmann-like_a/b/a_fold"/>
</dbReference>
<keyword evidence="4" id="KW-0520">NAD</keyword>
<comment type="catalytic activity">
    <reaction evidence="4">
        <text>beta-nicotinamide D-ribonucleotide + ATP + H(+) = diphosphate + NAD(+)</text>
        <dbReference type="Rhea" id="RHEA:21360"/>
        <dbReference type="ChEBI" id="CHEBI:14649"/>
        <dbReference type="ChEBI" id="CHEBI:15378"/>
        <dbReference type="ChEBI" id="CHEBI:30616"/>
        <dbReference type="ChEBI" id="CHEBI:33019"/>
        <dbReference type="ChEBI" id="CHEBI:57540"/>
        <dbReference type="EC" id="2.7.7.1"/>
    </reaction>
</comment>
<evidence type="ECO:0000256" key="5">
    <source>
        <dbReference type="NCBIfam" id="TIGR01527"/>
    </source>
</evidence>
<dbReference type="NCBIfam" id="TIGR01527">
    <property type="entry name" value="arch_NMN_Atrans"/>
    <property type="match status" value="1"/>
</dbReference>
<dbReference type="NCBIfam" id="NF002243">
    <property type="entry name" value="PRK01153.1"/>
    <property type="match status" value="1"/>
</dbReference>
<proteinExistence type="inferred from homology"/>
<evidence type="ECO:0000256" key="4">
    <source>
        <dbReference type="HAMAP-Rule" id="MF_00243"/>
    </source>
</evidence>
<reference evidence="7" key="1">
    <citation type="journal article" date="2015" name="ISME J.">
        <title>Aquifer environment selects for microbial species cohorts in sediment and groundwater.</title>
        <authorList>
            <person name="Hug L.A."/>
            <person name="Thomas B.C."/>
            <person name="Brown C.T."/>
            <person name="Frischkorn K.R."/>
            <person name="Williams K.H."/>
            <person name="Tringe S.G."/>
            <person name="Banfield J.F."/>
        </authorList>
    </citation>
    <scope>NUCLEOTIDE SEQUENCE</scope>
</reference>
<dbReference type="PANTHER" id="PTHR21342">
    <property type="entry name" value="PHOSPHOPANTETHEINE ADENYLYLTRANSFERASE"/>
    <property type="match status" value="1"/>
</dbReference>
<dbReference type="GO" id="GO:0009435">
    <property type="term" value="P:NAD+ biosynthetic process"/>
    <property type="evidence" value="ECO:0007669"/>
    <property type="project" value="UniProtKB-UniRule"/>
</dbReference>
<organism evidence="7">
    <name type="scientific">uncultured euryarchaeote Rifle_16ft_4_minimus_309</name>
    <dbReference type="NCBI Taxonomy" id="1665192"/>
    <lineage>
        <taxon>Archaea</taxon>
        <taxon>Methanobacteriati</taxon>
        <taxon>Methanobacteriota</taxon>
        <taxon>environmental samples</taxon>
    </lineage>
</organism>
<evidence type="ECO:0000259" key="6">
    <source>
        <dbReference type="Pfam" id="PF01467"/>
    </source>
</evidence>
<dbReference type="PANTHER" id="PTHR21342:SF0">
    <property type="entry name" value="BIFUNCTIONAL NMN ADENYLYLTRANSFERASE_NUDIX HYDROLASE"/>
    <property type="match status" value="1"/>
</dbReference>
<dbReference type="UniPathway" id="UPA00253">
    <property type="reaction ID" value="UER00600"/>
</dbReference>
<dbReference type="GO" id="GO:0005737">
    <property type="term" value="C:cytoplasm"/>
    <property type="evidence" value="ECO:0007669"/>
    <property type="project" value="UniProtKB-SubCell"/>
</dbReference>
<dbReference type="NCBIfam" id="TIGR00125">
    <property type="entry name" value="cyt_tran_rel"/>
    <property type="match status" value="1"/>
</dbReference>
<feature type="domain" description="Cytidyltransferase-like" evidence="6">
    <location>
        <begin position="5"/>
        <end position="134"/>
    </location>
</feature>
<comment type="pathway">
    <text evidence="4">Cofactor biosynthesis; NAD(+) biosynthesis; NAD(+) from nicotinamide D-ribonucleotide: step 1/1.</text>
</comment>
<accession>A0A0H4T5E3</accession>
<dbReference type="AlphaFoldDB" id="A0A0H4T5E3"/>
<dbReference type="EC" id="2.7.7.1" evidence="4 5"/>
<dbReference type="EMBL" id="KT006986">
    <property type="protein sequence ID" value="AKQ01950.1"/>
    <property type="molecule type" value="Genomic_DNA"/>
</dbReference>
<dbReference type="HAMAP" id="MF_00243">
    <property type="entry name" value="NMN_adenylyltr"/>
    <property type="match status" value="1"/>
</dbReference>